<accession>A0A1S1M1R2</accession>
<dbReference type="AlphaFoldDB" id="A0A1S1M1R2"/>
<evidence type="ECO:0000313" key="3">
    <source>
        <dbReference type="Proteomes" id="UP000179441"/>
    </source>
</evidence>
<proteinExistence type="predicted"/>
<dbReference type="InterPro" id="IPR038461">
    <property type="entry name" value="Schlafen_AlbA_2_dom_sf"/>
</dbReference>
<evidence type="ECO:0000313" key="2">
    <source>
        <dbReference type="EMBL" id="OHU76637.1"/>
    </source>
</evidence>
<evidence type="ECO:0000259" key="1">
    <source>
        <dbReference type="Pfam" id="PF04326"/>
    </source>
</evidence>
<dbReference type="Gene3D" id="3.30.950.30">
    <property type="entry name" value="Schlafen, AAA domain"/>
    <property type="match status" value="1"/>
</dbReference>
<comment type="caution">
    <text evidence="2">The sequence shown here is derived from an EMBL/GenBank/DDBJ whole genome shotgun (WGS) entry which is preliminary data.</text>
</comment>
<dbReference type="Pfam" id="PF04326">
    <property type="entry name" value="SLFN_AlbA_2"/>
    <property type="match status" value="1"/>
</dbReference>
<name>A0A1S1M1R2_MYCCH</name>
<feature type="domain" description="Schlafen AlbA-2" evidence="1">
    <location>
        <begin position="36"/>
        <end position="171"/>
    </location>
</feature>
<reference evidence="2 3" key="1">
    <citation type="submission" date="2016-10" db="EMBL/GenBank/DDBJ databases">
        <title>Evaluation of Human, Veterinary and Environmental Mycobacterium chelonae Isolates by Core Genome Phylogenomic Analysis, Targeted Gene Comparison, and Anti-microbial Susceptibility Patterns: A Tale of Mistaken Identities.</title>
        <authorList>
            <person name="Fogelson S.B."/>
            <person name="Camus A.C."/>
            <person name="Lorenz W."/>
            <person name="Vasireddy R."/>
            <person name="Vasireddy S."/>
            <person name="Smith T."/>
            <person name="Brown-Elliott B.A."/>
            <person name="Wallace R.J.Jr."/>
            <person name="Hasan N.A."/>
            <person name="Reischl U."/>
            <person name="Sanchez S."/>
        </authorList>
    </citation>
    <scope>NUCLEOTIDE SEQUENCE [LARGE SCALE GENOMIC DNA]</scope>
    <source>
        <strain evidence="2 3">15518</strain>
    </source>
</reference>
<sequence>MLMQDGPAVYESIDIPVCDGRTTREKLAELLEIGTEQTALDYKATIDLRKTYDVVEMARDLAAMRSNPRGGYLVYGVDNTGQPAHSKDPIIRSQFDEAEIRQKVEKFLGKAFDLSATVHDKDGRDIAVVYVARAPFGLSPMEANGDYDDQGGAKRSRFKRGDVFVRHGTQVATLSATDIPRIFAPDIDAIKRDAQSEYTQLVGGLRQAESGSKIAQSAVGALNWRLSQEEFDGGVIQALRDGDSMMLQAMLIQLVGAANALLSNVGNRSDLYALLDRLISVLGIAIAFDNALLRDRAQSILRRIYQLGDERGGYPRGNVAVPTAELLLAVSARVEAVGALAIRLEQWDAARRIILQPSWDGYYTSWLRHAVTEASRGQLLTQQAGDRKVAVSFVSFAYDLVNNVPALRPDLPDAALGGRVGRGDPPNEDAILDSILQFDFSWCLLAVLNSETGDIRQFYPSFALYYGRRLSVFAERLLTDESMRAELLGDVSDDQLRQALRQIIDRSEKEASVHGMFGFDIATQKLTAFLDAGTE</sequence>
<gene>
    <name evidence="2" type="ORF">BKG84_20970</name>
</gene>
<dbReference type="InterPro" id="IPR007421">
    <property type="entry name" value="Schlafen_AlbA_2_dom"/>
</dbReference>
<keyword evidence="3" id="KW-1185">Reference proteome</keyword>
<protein>
    <recommendedName>
        <fullName evidence="1">Schlafen AlbA-2 domain-containing protein</fullName>
    </recommendedName>
</protein>
<dbReference type="Proteomes" id="UP000179441">
    <property type="component" value="Unassembled WGS sequence"/>
</dbReference>
<dbReference type="EMBL" id="MLIS01000002">
    <property type="protein sequence ID" value="OHU76637.1"/>
    <property type="molecule type" value="Genomic_DNA"/>
</dbReference>
<organism evidence="2 3">
    <name type="scientific">Mycobacteroides chelonae</name>
    <name type="common">Mycobacterium chelonae</name>
    <dbReference type="NCBI Taxonomy" id="1774"/>
    <lineage>
        <taxon>Bacteria</taxon>
        <taxon>Bacillati</taxon>
        <taxon>Actinomycetota</taxon>
        <taxon>Actinomycetes</taxon>
        <taxon>Mycobacteriales</taxon>
        <taxon>Mycobacteriaceae</taxon>
        <taxon>Mycobacteroides</taxon>
    </lineage>
</organism>